<feature type="transmembrane region" description="Helical" evidence="6">
    <location>
        <begin position="202"/>
        <end position="224"/>
    </location>
</feature>
<dbReference type="AlphaFoldDB" id="A0AAN9UX12"/>
<dbReference type="PANTHER" id="PTHR33048:SF160">
    <property type="entry name" value="SAT4 FAMILY MEMBRANE PROTEIN"/>
    <property type="match status" value="1"/>
</dbReference>
<feature type="transmembrane region" description="Helical" evidence="6">
    <location>
        <begin position="120"/>
        <end position="142"/>
    </location>
</feature>
<dbReference type="Proteomes" id="UP001320420">
    <property type="component" value="Unassembled WGS sequence"/>
</dbReference>
<comment type="subcellular location">
    <subcellularLocation>
        <location evidence="1">Membrane</location>
        <topology evidence="1">Multi-pass membrane protein</topology>
    </subcellularLocation>
</comment>
<feature type="transmembrane region" description="Helical" evidence="6">
    <location>
        <begin position="236"/>
        <end position="261"/>
    </location>
</feature>
<protein>
    <recommendedName>
        <fullName evidence="7">Rhodopsin domain-containing protein</fullName>
    </recommendedName>
</protein>
<comment type="caution">
    <text evidence="8">The sequence shown here is derived from an EMBL/GenBank/DDBJ whole genome shotgun (WGS) entry which is preliminary data.</text>
</comment>
<sequence length="367" mass="40959">MSNLDFSSIPSSELDDALDRPALPPPEGIVPNFDNPPNESAMALGALFTCLSLATMFLLLRFYVRLFVVKRTHLGDYFYAVSARICFIGTSFYGVAMLLMKWAILWEWIQVFVPLPRRDAFYWACQAIIAVNIVFYVAAIVLTNVACTPYRRNWDKTVPGACLDVKIINLSTAVINFVIDVSILALPQKAIWGLQMSTRRRVGFSVIFAIGLMTCISAACRIQAASRWLQSDDMTYHYSSVALWASAELACGILVFSVPAIPKAFAGTKMPSWLSSLSSWLSSFARDRNRRLRRDTWSSSTATSRPAYYQNIEEGNQMVGLGPLGNVENAKVLHDDSAGYKYEYALPTLSFTELEICEPNRPGPYSE</sequence>
<accession>A0AAN9UX12</accession>
<comment type="similarity">
    <text evidence="5">Belongs to the SAT4 family.</text>
</comment>
<evidence type="ECO:0000256" key="4">
    <source>
        <dbReference type="ARBA" id="ARBA00023136"/>
    </source>
</evidence>
<dbReference type="InterPro" id="IPR049326">
    <property type="entry name" value="Rhodopsin_dom_fungi"/>
</dbReference>
<evidence type="ECO:0000313" key="8">
    <source>
        <dbReference type="EMBL" id="KAK7755131.1"/>
    </source>
</evidence>
<dbReference type="PANTHER" id="PTHR33048">
    <property type="entry name" value="PTH11-LIKE INTEGRAL MEMBRANE PROTEIN (AFU_ORTHOLOGUE AFUA_5G11245)"/>
    <property type="match status" value="1"/>
</dbReference>
<evidence type="ECO:0000256" key="2">
    <source>
        <dbReference type="ARBA" id="ARBA00022692"/>
    </source>
</evidence>
<dbReference type="InterPro" id="IPR052337">
    <property type="entry name" value="SAT4-like"/>
</dbReference>
<evidence type="ECO:0000313" key="9">
    <source>
        <dbReference type="Proteomes" id="UP001320420"/>
    </source>
</evidence>
<evidence type="ECO:0000256" key="3">
    <source>
        <dbReference type="ARBA" id="ARBA00022989"/>
    </source>
</evidence>
<keyword evidence="4 6" id="KW-0472">Membrane</keyword>
<feature type="transmembrane region" description="Helical" evidence="6">
    <location>
        <begin position="41"/>
        <end position="64"/>
    </location>
</feature>
<proteinExistence type="inferred from homology"/>
<feature type="transmembrane region" description="Helical" evidence="6">
    <location>
        <begin position="76"/>
        <end position="100"/>
    </location>
</feature>
<evidence type="ECO:0000256" key="5">
    <source>
        <dbReference type="ARBA" id="ARBA00038359"/>
    </source>
</evidence>
<dbReference type="GO" id="GO:0016020">
    <property type="term" value="C:membrane"/>
    <property type="evidence" value="ECO:0007669"/>
    <property type="project" value="UniProtKB-SubCell"/>
</dbReference>
<organism evidence="8 9">
    <name type="scientific">Diatrype stigma</name>
    <dbReference type="NCBI Taxonomy" id="117547"/>
    <lineage>
        <taxon>Eukaryota</taxon>
        <taxon>Fungi</taxon>
        <taxon>Dikarya</taxon>
        <taxon>Ascomycota</taxon>
        <taxon>Pezizomycotina</taxon>
        <taxon>Sordariomycetes</taxon>
        <taxon>Xylariomycetidae</taxon>
        <taxon>Xylariales</taxon>
        <taxon>Diatrypaceae</taxon>
        <taxon>Diatrype</taxon>
    </lineage>
</organism>
<evidence type="ECO:0000256" key="1">
    <source>
        <dbReference type="ARBA" id="ARBA00004141"/>
    </source>
</evidence>
<dbReference type="Pfam" id="PF20684">
    <property type="entry name" value="Fung_rhodopsin"/>
    <property type="match status" value="1"/>
</dbReference>
<keyword evidence="2 6" id="KW-0812">Transmembrane</keyword>
<name>A0AAN9UX12_9PEZI</name>
<feature type="domain" description="Rhodopsin" evidence="7">
    <location>
        <begin position="81"/>
        <end position="263"/>
    </location>
</feature>
<dbReference type="EMBL" id="JAKJXP020000015">
    <property type="protein sequence ID" value="KAK7755131.1"/>
    <property type="molecule type" value="Genomic_DNA"/>
</dbReference>
<evidence type="ECO:0000256" key="6">
    <source>
        <dbReference type="SAM" id="Phobius"/>
    </source>
</evidence>
<evidence type="ECO:0000259" key="7">
    <source>
        <dbReference type="Pfam" id="PF20684"/>
    </source>
</evidence>
<keyword evidence="9" id="KW-1185">Reference proteome</keyword>
<reference evidence="8 9" key="1">
    <citation type="submission" date="2024-02" db="EMBL/GenBank/DDBJ databases">
        <title>De novo assembly and annotation of 12 fungi associated with fruit tree decline syndrome in Ontario, Canada.</title>
        <authorList>
            <person name="Sulman M."/>
            <person name="Ellouze W."/>
            <person name="Ilyukhin E."/>
        </authorList>
    </citation>
    <scope>NUCLEOTIDE SEQUENCE [LARGE SCALE GENOMIC DNA]</scope>
    <source>
        <strain evidence="8 9">M11/M66-122</strain>
    </source>
</reference>
<gene>
    <name evidence="8" type="ORF">SLS62_002946</name>
</gene>
<keyword evidence="3 6" id="KW-1133">Transmembrane helix</keyword>